<dbReference type="Gene3D" id="1.10.8.10">
    <property type="entry name" value="DNA helicase RuvA subunit, C-terminal domain"/>
    <property type="match status" value="1"/>
</dbReference>
<sequence length="62" mass="6979">MGFCTSPGRWVNGHWVSSSPETPREANLQALAEMGFWNRDLNATLLARYSDDLNRVVAELVQ</sequence>
<dbReference type="CDD" id="cd14319">
    <property type="entry name" value="UBA_NBR1"/>
    <property type="match status" value="1"/>
</dbReference>
<organism evidence="2 3">
    <name type="scientific">Dendroctonus ponderosae</name>
    <name type="common">Mountain pine beetle</name>
    <dbReference type="NCBI Taxonomy" id="77166"/>
    <lineage>
        <taxon>Eukaryota</taxon>
        <taxon>Metazoa</taxon>
        <taxon>Ecdysozoa</taxon>
        <taxon>Arthropoda</taxon>
        <taxon>Hexapoda</taxon>
        <taxon>Insecta</taxon>
        <taxon>Pterygota</taxon>
        <taxon>Neoptera</taxon>
        <taxon>Endopterygota</taxon>
        <taxon>Coleoptera</taxon>
        <taxon>Polyphaga</taxon>
        <taxon>Cucujiformia</taxon>
        <taxon>Curculionidae</taxon>
        <taxon>Scolytinae</taxon>
        <taxon>Dendroctonus</taxon>
    </lineage>
</organism>
<feature type="domain" description="Nbr1-like C-terminal UBA" evidence="1">
    <location>
        <begin position="25"/>
        <end position="61"/>
    </location>
</feature>
<gene>
    <name evidence="2" type="ORF">D910_04763</name>
</gene>
<dbReference type="SUPFAM" id="SSF46934">
    <property type="entry name" value="UBA-like"/>
    <property type="match status" value="1"/>
</dbReference>
<dbReference type="InterPro" id="IPR009060">
    <property type="entry name" value="UBA-like_sf"/>
</dbReference>
<evidence type="ECO:0000259" key="1">
    <source>
        <dbReference type="Pfam" id="PF24932"/>
    </source>
</evidence>
<dbReference type="InterPro" id="IPR056893">
    <property type="entry name" value="UBA_Nbr1_C"/>
</dbReference>
<dbReference type="OrthoDB" id="661148at2759"/>
<dbReference type="STRING" id="77166.U4U4Y0"/>
<protein>
    <recommendedName>
        <fullName evidence="1">Nbr1-like C-terminal UBA domain-containing protein</fullName>
    </recommendedName>
</protein>
<evidence type="ECO:0000313" key="3">
    <source>
        <dbReference type="Proteomes" id="UP000030742"/>
    </source>
</evidence>
<dbReference type="AlphaFoldDB" id="U4U4Y0"/>
<reference evidence="2 3" key="1">
    <citation type="journal article" date="2013" name="Genome Biol.">
        <title>Draft genome of the mountain pine beetle, Dendroctonus ponderosae Hopkins, a major forest pest.</title>
        <authorList>
            <person name="Keeling C.I."/>
            <person name="Yuen M.M."/>
            <person name="Liao N.Y."/>
            <person name="Docking T.R."/>
            <person name="Chan S.K."/>
            <person name="Taylor G.A."/>
            <person name="Palmquist D.L."/>
            <person name="Jackman S.D."/>
            <person name="Nguyen A."/>
            <person name="Li M."/>
            <person name="Henderson H."/>
            <person name="Janes J.K."/>
            <person name="Zhao Y."/>
            <person name="Pandoh P."/>
            <person name="Moore R."/>
            <person name="Sperling F.A."/>
            <person name="Huber D.P."/>
            <person name="Birol I."/>
            <person name="Jones S.J."/>
            <person name="Bohlmann J."/>
        </authorList>
    </citation>
    <scope>NUCLEOTIDE SEQUENCE</scope>
</reference>
<dbReference type="Pfam" id="PF24932">
    <property type="entry name" value="UBA_NBR1_C"/>
    <property type="match status" value="1"/>
</dbReference>
<accession>U4U4Y0</accession>
<dbReference type="EMBL" id="KB631941">
    <property type="protein sequence ID" value="ERL87368.1"/>
    <property type="molecule type" value="Genomic_DNA"/>
</dbReference>
<proteinExistence type="predicted"/>
<name>U4U4Y0_DENPD</name>
<dbReference type="Proteomes" id="UP000030742">
    <property type="component" value="Unassembled WGS sequence"/>
</dbReference>
<evidence type="ECO:0000313" key="2">
    <source>
        <dbReference type="EMBL" id="ERL87368.1"/>
    </source>
</evidence>